<keyword evidence="2 5" id="KW-0378">Hydrolase</keyword>
<accession>A0A7G5ILY1</accession>
<dbReference type="InterPro" id="IPR050301">
    <property type="entry name" value="NTE"/>
</dbReference>
<name>A0A7G5ILY1_9SPHN</name>
<keyword evidence="3 5" id="KW-0442">Lipid degradation</keyword>
<dbReference type="KEGG" id="sand:H3309_07955"/>
<dbReference type="InterPro" id="IPR014710">
    <property type="entry name" value="RmlC-like_jellyroll"/>
</dbReference>
<feature type="active site" description="Proton acceptor" evidence="5">
    <location>
        <position position="438"/>
    </location>
</feature>
<dbReference type="Pfam" id="PF01734">
    <property type="entry name" value="Patatin"/>
    <property type="match status" value="1"/>
</dbReference>
<dbReference type="Proteomes" id="UP000515292">
    <property type="component" value="Chromosome"/>
</dbReference>
<dbReference type="GO" id="GO:0016042">
    <property type="term" value="P:lipid catabolic process"/>
    <property type="evidence" value="ECO:0007669"/>
    <property type="project" value="UniProtKB-UniRule"/>
</dbReference>
<dbReference type="Gene3D" id="3.40.1090.10">
    <property type="entry name" value="Cytosolic phospholipase A2 catalytic domain"/>
    <property type="match status" value="2"/>
</dbReference>
<keyword evidence="9" id="KW-1185">Reference proteome</keyword>
<dbReference type="PROSITE" id="PS51635">
    <property type="entry name" value="PNPLA"/>
    <property type="match status" value="1"/>
</dbReference>
<dbReference type="PANTHER" id="PTHR14226:SF29">
    <property type="entry name" value="NEUROPATHY TARGET ESTERASE SWS"/>
    <property type="match status" value="1"/>
</dbReference>
<dbReference type="RefSeq" id="WP_182298230.1">
    <property type="nucleotide sequence ID" value="NZ_CP059851.1"/>
</dbReference>
<dbReference type="CDD" id="cd00038">
    <property type="entry name" value="CAP_ED"/>
    <property type="match status" value="1"/>
</dbReference>
<dbReference type="PROSITE" id="PS50042">
    <property type="entry name" value="CNMP_BINDING_3"/>
    <property type="match status" value="1"/>
</dbReference>
<dbReference type="EMBL" id="CP059851">
    <property type="protein sequence ID" value="QMW24373.1"/>
    <property type="molecule type" value="Genomic_DNA"/>
</dbReference>
<dbReference type="InterPro" id="IPR000595">
    <property type="entry name" value="cNMP-bd_dom"/>
</dbReference>
<dbReference type="Pfam" id="PF00027">
    <property type="entry name" value="cNMP_binding"/>
    <property type="match status" value="1"/>
</dbReference>
<dbReference type="GO" id="GO:0004622">
    <property type="term" value="F:phosphatidylcholine lysophospholipase activity"/>
    <property type="evidence" value="ECO:0007669"/>
    <property type="project" value="UniProtKB-ARBA"/>
</dbReference>
<feature type="active site" description="Nucleophile" evidence="5">
    <location>
        <position position="324"/>
    </location>
</feature>
<gene>
    <name evidence="8" type="ORF">H3309_07955</name>
</gene>
<evidence type="ECO:0000313" key="8">
    <source>
        <dbReference type="EMBL" id="QMW24373.1"/>
    </source>
</evidence>
<keyword evidence="4 5" id="KW-0443">Lipid metabolism</keyword>
<protein>
    <submittedName>
        <fullName evidence="8">Patatin-like phospholipase family protein</fullName>
    </submittedName>
</protein>
<dbReference type="AlphaFoldDB" id="A0A7G5ILY1"/>
<dbReference type="SMART" id="SM00100">
    <property type="entry name" value="cNMP"/>
    <property type="match status" value="1"/>
</dbReference>
<reference evidence="8 9" key="1">
    <citation type="submission" date="2020-07" db="EMBL/GenBank/DDBJ databases">
        <title>Complete genome sequence for Sandaracinobacter sp. M6.</title>
        <authorList>
            <person name="Tang Y."/>
            <person name="Liu Q."/>
            <person name="Guo Z."/>
            <person name="Lei P."/>
            <person name="Huang B."/>
        </authorList>
    </citation>
    <scope>NUCLEOTIDE SEQUENCE [LARGE SCALE GENOMIC DNA]</scope>
    <source>
        <strain evidence="8 9">M6</strain>
    </source>
</reference>
<comment type="similarity">
    <text evidence="1">Belongs to the NTE family.</text>
</comment>
<evidence type="ECO:0000259" key="7">
    <source>
        <dbReference type="PROSITE" id="PS51635"/>
    </source>
</evidence>
<dbReference type="SUPFAM" id="SSF52151">
    <property type="entry name" value="FabD/lysophospholipase-like"/>
    <property type="match status" value="1"/>
</dbReference>
<dbReference type="PANTHER" id="PTHR14226">
    <property type="entry name" value="NEUROPATHY TARGET ESTERASE/SWISS CHEESE D.MELANOGASTER"/>
    <property type="match status" value="1"/>
</dbReference>
<feature type="short sequence motif" description="DGA/G" evidence="5">
    <location>
        <begin position="438"/>
        <end position="440"/>
    </location>
</feature>
<dbReference type="InterPro" id="IPR016035">
    <property type="entry name" value="Acyl_Trfase/lysoPLipase"/>
</dbReference>
<dbReference type="SUPFAM" id="SSF51206">
    <property type="entry name" value="cAMP-binding domain-like"/>
    <property type="match status" value="1"/>
</dbReference>
<dbReference type="Gene3D" id="2.60.120.10">
    <property type="entry name" value="Jelly Rolls"/>
    <property type="match status" value="1"/>
</dbReference>
<organism evidence="8 9">
    <name type="scientific">Sandaracinobacteroides saxicola</name>
    <dbReference type="NCBI Taxonomy" id="2759707"/>
    <lineage>
        <taxon>Bacteria</taxon>
        <taxon>Pseudomonadati</taxon>
        <taxon>Pseudomonadota</taxon>
        <taxon>Alphaproteobacteria</taxon>
        <taxon>Sphingomonadales</taxon>
        <taxon>Sphingosinicellaceae</taxon>
        <taxon>Sandaracinobacteroides</taxon>
    </lineage>
</organism>
<dbReference type="InterPro" id="IPR018490">
    <property type="entry name" value="cNMP-bd_dom_sf"/>
</dbReference>
<feature type="domain" description="Cyclic nucleotide-binding" evidence="6">
    <location>
        <begin position="12"/>
        <end position="129"/>
    </location>
</feature>
<feature type="short sequence motif" description="GXGXXG" evidence="5">
    <location>
        <begin position="295"/>
        <end position="300"/>
    </location>
</feature>
<evidence type="ECO:0000313" key="9">
    <source>
        <dbReference type="Proteomes" id="UP000515292"/>
    </source>
</evidence>
<evidence type="ECO:0000256" key="3">
    <source>
        <dbReference type="ARBA" id="ARBA00022963"/>
    </source>
</evidence>
<feature type="short sequence motif" description="GXSXG" evidence="5">
    <location>
        <begin position="322"/>
        <end position="326"/>
    </location>
</feature>
<dbReference type="InterPro" id="IPR002641">
    <property type="entry name" value="PNPLA_dom"/>
</dbReference>
<proteinExistence type="inferred from homology"/>
<evidence type="ECO:0000256" key="4">
    <source>
        <dbReference type="ARBA" id="ARBA00023098"/>
    </source>
</evidence>
<sequence length="563" mass="58400">MEIRGVLADVGLFAGLSADALDALAAVAVPMGLPGGARLIEQGGVSAGVWVLLSGRLKVVRAGESGPLGFVNPGESVGELSMISGAPHMAHVSAVRDSLLLHVPKEALRQVLRDSPESMWRMMQLLVTRTTRQEGLAAPRTLAVIALTPGLDALDFARRLVAPLQALGLKVALLSDGDARAGPDALAAVEAAHDVTLYAAGGEAETWRARALRQADRVLLLAGRARPLHPELRALLAASAAAPFDLALLEGEDAAGWRALLPLSVTLPVAAGDGAALGRLARLLVNRAVGIVLSGGGARGLAHLGVVKALRAAGVVIDRFAGVSMGSIVAAGYAAGWSQEEAEARFHASFVVANPVSDYTLPLLALTGGRKVSALLRAAFGERRIEALPHPYFCVSTNLSNASERLHREGLLWQAVRASLAIPGLLPPVAMAGEVLVDGAVLNNFPVLHARGEGRGPVIGVDVGSQLALECRAEELDGSGFRWLGRRGEAPGIASVLARSGTLTSRETRANAARACDLLLTPPVGGLPILDWRQFGRALEIGYAHASERIAAAPAEVLGRLGL</sequence>
<dbReference type="CDD" id="cd07205">
    <property type="entry name" value="Pat_PNPLA6_PNPLA7_NTE1_like"/>
    <property type="match status" value="1"/>
</dbReference>
<evidence type="ECO:0000256" key="2">
    <source>
        <dbReference type="ARBA" id="ARBA00022801"/>
    </source>
</evidence>
<evidence type="ECO:0000256" key="5">
    <source>
        <dbReference type="PROSITE-ProRule" id="PRU01161"/>
    </source>
</evidence>
<evidence type="ECO:0000259" key="6">
    <source>
        <dbReference type="PROSITE" id="PS50042"/>
    </source>
</evidence>
<evidence type="ECO:0000256" key="1">
    <source>
        <dbReference type="ARBA" id="ARBA00006636"/>
    </source>
</evidence>
<feature type="domain" description="PNPLA" evidence="7">
    <location>
        <begin position="291"/>
        <end position="451"/>
    </location>
</feature>